<keyword evidence="1" id="KW-0732">Signal</keyword>
<organism evidence="2 3">
    <name type="scientific">Desulfonema magnum</name>
    <dbReference type="NCBI Taxonomy" id="45655"/>
    <lineage>
        <taxon>Bacteria</taxon>
        <taxon>Pseudomonadati</taxon>
        <taxon>Thermodesulfobacteriota</taxon>
        <taxon>Desulfobacteria</taxon>
        <taxon>Desulfobacterales</taxon>
        <taxon>Desulfococcaceae</taxon>
        <taxon>Desulfonema</taxon>
    </lineage>
</organism>
<dbReference type="GO" id="GO:0055085">
    <property type="term" value="P:transmembrane transport"/>
    <property type="evidence" value="ECO:0007669"/>
    <property type="project" value="InterPro"/>
</dbReference>
<evidence type="ECO:0000256" key="1">
    <source>
        <dbReference type="ARBA" id="ARBA00022729"/>
    </source>
</evidence>
<dbReference type="EMBL" id="CP061800">
    <property type="protein sequence ID" value="QTA84986.1"/>
    <property type="molecule type" value="Genomic_DNA"/>
</dbReference>
<evidence type="ECO:0000313" key="3">
    <source>
        <dbReference type="Proteomes" id="UP000663722"/>
    </source>
</evidence>
<reference evidence="2" key="1">
    <citation type="journal article" date="2021" name="Microb. Physiol.">
        <title>Proteogenomic Insights into the Physiology of Marine, Sulfate-Reducing, Filamentous Desulfonema limicola and Desulfonema magnum.</title>
        <authorList>
            <person name="Schnaars V."/>
            <person name="Wohlbrand L."/>
            <person name="Scheve S."/>
            <person name="Hinrichs C."/>
            <person name="Reinhardt R."/>
            <person name="Rabus R."/>
        </authorList>
    </citation>
    <scope>NUCLEOTIDE SEQUENCE</scope>
    <source>
        <strain evidence="2">4be13</strain>
    </source>
</reference>
<protein>
    <submittedName>
        <fullName evidence="2">C4-TRAP dicarboxylate transporter periplasmic binding protein, DctP-like</fullName>
    </submittedName>
</protein>
<dbReference type="AlphaFoldDB" id="A0A975GKQ2"/>
<dbReference type="PANTHER" id="PTHR33376">
    <property type="match status" value="1"/>
</dbReference>
<keyword evidence="3" id="KW-1185">Reference proteome</keyword>
<dbReference type="PANTHER" id="PTHR33376:SF15">
    <property type="entry name" value="BLL6794 PROTEIN"/>
    <property type="match status" value="1"/>
</dbReference>
<proteinExistence type="predicted"/>
<dbReference type="Gene3D" id="3.40.190.170">
    <property type="entry name" value="Bacterial extracellular solute-binding protein, family 7"/>
    <property type="match status" value="1"/>
</dbReference>
<evidence type="ECO:0000313" key="2">
    <source>
        <dbReference type="EMBL" id="QTA84986.1"/>
    </source>
</evidence>
<dbReference type="Pfam" id="PF03480">
    <property type="entry name" value="DctP"/>
    <property type="match status" value="1"/>
</dbReference>
<name>A0A975GKQ2_9BACT</name>
<dbReference type="InterPro" id="IPR018389">
    <property type="entry name" value="DctP_fam"/>
</dbReference>
<dbReference type="InterPro" id="IPR038404">
    <property type="entry name" value="TRAP_DctP_sf"/>
</dbReference>
<gene>
    <name evidence="2" type="ORF">dnm_009900</name>
</gene>
<sequence length="338" mass="38174">MKQKTIMFLMGIFALTFTVSQYLSFAVAEPINLNYANFMPADTFPSVQMERWKAEVEKQTSGKVIINTFPGSKLLGARDMMDGVLAGKADIGCLCMPYEHDRFLLTNATALPLGIPNSRTGSLVLWNLYEKYKPEAFAKVKVLTMFTTSPANIMSKKPVKTIEDVRGMTLRASGEAGEIVRTWGANLVNIPMPETPDALKKGDAEGVFSSLDVMKNMNLAQYCRFVAMTDTVIYPLAVVMNLDRWNSLPPDVQKIMNDLGPEHAKWTGSYVDNYVQEAVAWSKEKYKVEFFEFEKSYKAKFNYLLWPLTSRWIKNAEAKGLPGKAIVTDIRTFIRTYR</sequence>
<accession>A0A975GKQ2</accession>
<dbReference type="NCBIfam" id="NF037995">
    <property type="entry name" value="TRAP_S1"/>
    <property type="match status" value="1"/>
</dbReference>
<dbReference type="RefSeq" id="WP_207681232.1">
    <property type="nucleotide sequence ID" value="NZ_CP061800.1"/>
</dbReference>
<dbReference type="Proteomes" id="UP000663722">
    <property type="component" value="Chromosome"/>
</dbReference>
<dbReference type="KEGG" id="dmm:dnm_009900"/>
<dbReference type="CDD" id="cd13665">
    <property type="entry name" value="PBP2_TRAP_Dctp3_4"/>
    <property type="match status" value="1"/>
</dbReference>